<evidence type="ECO:0000313" key="7">
    <source>
        <dbReference type="Proteomes" id="UP000018227"/>
    </source>
</evidence>
<dbReference type="Gene3D" id="1.10.260.40">
    <property type="entry name" value="lambda repressor-like DNA-binding domains"/>
    <property type="match status" value="1"/>
</dbReference>
<evidence type="ECO:0000256" key="1">
    <source>
        <dbReference type="ARBA" id="ARBA00022491"/>
    </source>
</evidence>
<dbReference type="RefSeq" id="WP_023355717.1">
    <property type="nucleotide sequence ID" value="NZ_KI535370.1"/>
</dbReference>
<dbReference type="eggNOG" id="COG1609">
    <property type="taxonomic scope" value="Bacteria"/>
</dbReference>
<dbReference type="PANTHER" id="PTHR30146">
    <property type="entry name" value="LACI-RELATED TRANSCRIPTIONAL REPRESSOR"/>
    <property type="match status" value="1"/>
</dbReference>
<dbReference type="CDD" id="cd01392">
    <property type="entry name" value="HTH_LacI"/>
    <property type="match status" value="1"/>
</dbReference>
<accession>V2Z558</accession>
<dbReference type="SMART" id="SM00354">
    <property type="entry name" value="HTH_LACI"/>
    <property type="match status" value="1"/>
</dbReference>
<sequence length="341" mass="38162">MGKVTMQDVADALGVSRVSVWKVFNEQPGVSDSLKNSIMEMAAKLGYNGLVHTSTAAETGSKYKNVSLVVSRPDSSVFWTDIIHSIAKELALHNVNLMYTYMPSSYNENFQLPDILTGGDISGIIVLNLYDKHIIKRITRLETPKVFLDTVPSITEKILGCDLVLIEGRNSISEIVDDTVKRGCTRLGFVGDVNYARTNLERYYGYTDGIAMHNIPLEPDICLTDTISISGYQSRIFNFLDSIKEMPDAFICVSDYVAQYVAMYISKYPERFSKPILLTGFDGNKEYVSVADKITTANVSTRHLGKKLALQILYRMDCPNAPRETIYVHPEITYLSSIFPN</sequence>
<dbReference type="Pfam" id="PF13377">
    <property type="entry name" value="Peripla_BP_3"/>
    <property type="match status" value="1"/>
</dbReference>
<name>V2Z558_9FIRM</name>
<evidence type="ECO:0000259" key="5">
    <source>
        <dbReference type="SMART" id="SM00354"/>
    </source>
</evidence>
<dbReference type="OrthoDB" id="43195at2"/>
<proteinExistence type="predicted"/>
<feature type="domain" description="HTH lacI-type" evidence="5">
    <location>
        <begin position="3"/>
        <end position="75"/>
    </location>
</feature>
<dbReference type="GO" id="GO:0000976">
    <property type="term" value="F:transcription cis-regulatory region binding"/>
    <property type="evidence" value="ECO:0007669"/>
    <property type="project" value="TreeGrafter"/>
</dbReference>
<gene>
    <name evidence="6" type="ORF">GCWU0000282_002874</name>
</gene>
<dbReference type="Proteomes" id="UP000018227">
    <property type="component" value="Unassembled WGS sequence"/>
</dbReference>
<evidence type="ECO:0000256" key="3">
    <source>
        <dbReference type="ARBA" id="ARBA00023125"/>
    </source>
</evidence>
<keyword evidence="7" id="KW-1185">Reference proteome</keyword>
<evidence type="ECO:0000256" key="2">
    <source>
        <dbReference type="ARBA" id="ARBA00023015"/>
    </source>
</evidence>
<protein>
    <recommendedName>
        <fullName evidence="5">HTH lacI-type domain-containing protein</fullName>
    </recommendedName>
</protein>
<evidence type="ECO:0000256" key="4">
    <source>
        <dbReference type="ARBA" id="ARBA00023163"/>
    </source>
</evidence>
<dbReference type="SUPFAM" id="SSF47413">
    <property type="entry name" value="lambda repressor-like DNA-binding domains"/>
    <property type="match status" value="1"/>
</dbReference>
<keyword evidence="4" id="KW-0804">Transcription</keyword>
<dbReference type="InterPro" id="IPR028082">
    <property type="entry name" value="Peripla_BP_I"/>
</dbReference>
<dbReference type="HOGENOM" id="CLU_037628_6_2_9"/>
<dbReference type="AlphaFoldDB" id="V2Z558"/>
<dbReference type="InterPro" id="IPR046335">
    <property type="entry name" value="LacI/GalR-like_sensor"/>
</dbReference>
<dbReference type="Gene3D" id="3.40.50.2300">
    <property type="match status" value="2"/>
</dbReference>
<reference evidence="6 7" key="1">
    <citation type="submission" date="2013-06" db="EMBL/GenBank/DDBJ databases">
        <authorList>
            <person name="Weinstock G."/>
            <person name="Sodergren E."/>
            <person name="Clifton S."/>
            <person name="Fulton L."/>
            <person name="Fulton B."/>
            <person name="Courtney L."/>
            <person name="Fronick C."/>
            <person name="Harrison M."/>
            <person name="Strong C."/>
            <person name="Farmer C."/>
            <person name="Delahaunty K."/>
            <person name="Markovic C."/>
            <person name="Hall O."/>
            <person name="Minx P."/>
            <person name="Tomlinson C."/>
            <person name="Mitreva M."/>
            <person name="Nelson J."/>
            <person name="Hou S."/>
            <person name="Wollam A."/>
            <person name="Pepin K.H."/>
            <person name="Johnson M."/>
            <person name="Bhonagiri V."/>
            <person name="Nash W.E."/>
            <person name="Warren W."/>
            <person name="Chinwalla A."/>
            <person name="Mardis E.R."/>
            <person name="Wilson R.K."/>
        </authorList>
    </citation>
    <scope>NUCLEOTIDE SEQUENCE [LARGE SCALE GENOMIC DNA]</scope>
    <source>
        <strain evidence="6 7">ATCC 51271</strain>
    </source>
</reference>
<comment type="caution">
    <text evidence="6">The sequence shown here is derived from an EMBL/GenBank/DDBJ whole genome shotgun (WGS) entry which is preliminary data.</text>
</comment>
<keyword evidence="1" id="KW-0678">Repressor</keyword>
<dbReference type="PANTHER" id="PTHR30146:SF148">
    <property type="entry name" value="HTH-TYPE TRANSCRIPTIONAL REPRESSOR PURR-RELATED"/>
    <property type="match status" value="1"/>
</dbReference>
<keyword evidence="2" id="KW-0805">Transcription regulation</keyword>
<organism evidence="6 7">
    <name type="scientific">Catonella morbi ATCC 51271</name>
    <dbReference type="NCBI Taxonomy" id="592026"/>
    <lineage>
        <taxon>Bacteria</taxon>
        <taxon>Bacillati</taxon>
        <taxon>Bacillota</taxon>
        <taxon>Clostridia</taxon>
        <taxon>Lachnospirales</taxon>
        <taxon>Lachnospiraceae</taxon>
        <taxon>Catonella</taxon>
    </lineage>
</organism>
<dbReference type="GO" id="GO:0003700">
    <property type="term" value="F:DNA-binding transcription factor activity"/>
    <property type="evidence" value="ECO:0007669"/>
    <property type="project" value="TreeGrafter"/>
</dbReference>
<evidence type="ECO:0000313" key="6">
    <source>
        <dbReference type="EMBL" id="ESL02055.1"/>
    </source>
</evidence>
<dbReference type="EMBL" id="ACIL03000017">
    <property type="protein sequence ID" value="ESL02055.1"/>
    <property type="molecule type" value="Genomic_DNA"/>
</dbReference>
<dbReference type="SUPFAM" id="SSF53822">
    <property type="entry name" value="Periplasmic binding protein-like I"/>
    <property type="match status" value="1"/>
</dbReference>
<keyword evidence="3" id="KW-0238">DNA-binding</keyword>
<dbReference type="InterPro" id="IPR000843">
    <property type="entry name" value="HTH_LacI"/>
</dbReference>
<dbReference type="Pfam" id="PF00356">
    <property type="entry name" value="LacI"/>
    <property type="match status" value="1"/>
</dbReference>
<dbReference type="STRING" id="592026.GCWU0000282_002874"/>
<dbReference type="InterPro" id="IPR010982">
    <property type="entry name" value="Lambda_DNA-bd_dom_sf"/>
</dbReference>